<protein>
    <recommendedName>
        <fullName evidence="1">Gp5/Type VI secretion system Vgr protein OB-fold domain-containing protein</fullName>
    </recommendedName>
</protein>
<dbReference type="Gene3D" id="2.40.50.230">
    <property type="entry name" value="Gp5 N-terminal domain"/>
    <property type="match status" value="1"/>
</dbReference>
<evidence type="ECO:0000259" key="1">
    <source>
        <dbReference type="Pfam" id="PF04717"/>
    </source>
</evidence>
<organism evidence="2 3">
    <name type="scientific">Anaeromicropila populeti</name>
    <dbReference type="NCBI Taxonomy" id="37658"/>
    <lineage>
        <taxon>Bacteria</taxon>
        <taxon>Bacillati</taxon>
        <taxon>Bacillota</taxon>
        <taxon>Clostridia</taxon>
        <taxon>Lachnospirales</taxon>
        <taxon>Lachnospiraceae</taxon>
        <taxon>Anaeromicropila</taxon>
    </lineage>
</organism>
<dbReference type="Proteomes" id="UP000199659">
    <property type="component" value="Unassembled WGS sequence"/>
</dbReference>
<dbReference type="InterPro" id="IPR037026">
    <property type="entry name" value="Vgr_OB-fold_dom_sf"/>
</dbReference>
<keyword evidence="3" id="KW-1185">Reference proteome</keyword>
<evidence type="ECO:0000313" key="3">
    <source>
        <dbReference type="Proteomes" id="UP000199659"/>
    </source>
</evidence>
<proteinExistence type="predicted"/>
<dbReference type="InterPro" id="IPR006531">
    <property type="entry name" value="Gp5/Vgr_OB"/>
</dbReference>
<feature type="domain" description="Gp5/Type VI secretion system Vgr protein OB-fold" evidence="1">
    <location>
        <begin position="23"/>
        <end position="97"/>
    </location>
</feature>
<dbReference type="AlphaFoldDB" id="A0A1I6LTM6"/>
<dbReference type="Pfam" id="PF04717">
    <property type="entry name" value="Phage_base_V"/>
    <property type="match status" value="1"/>
</dbReference>
<accession>A0A1I6LTM6</accession>
<dbReference type="RefSeq" id="WP_092564001.1">
    <property type="nucleotide sequence ID" value="NZ_FOYZ01000021.1"/>
</dbReference>
<dbReference type="SUPFAM" id="SSF69349">
    <property type="entry name" value="Phage fibre proteins"/>
    <property type="match status" value="1"/>
</dbReference>
<dbReference type="STRING" id="37658.SAMN05661086_03553"/>
<dbReference type="EMBL" id="FOYZ01000021">
    <property type="protein sequence ID" value="SFS06803.1"/>
    <property type="molecule type" value="Genomic_DNA"/>
</dbReference>
<dbReference type="SUPFAM" id="SSF69255">
    <property type="entry name" value="gp5 N-terminal domain-like"/>
    <property type="match status" value="1"/>
</dbReference>
<evidence type="ECO:0000313" key="2">
    <source>
        <dbReference type="EMBL" id="SFS06803.1"/>
    </source>
</evidence>
<sequence length="257" mass="28200">MALFGEFLERENESEDKIWSVTTGIVKENWNTDYPGKLKVEIFMGEQGKNVTGWIPFAAPYGGNSYGFYTMPEIGSEVVIAFNMGDRNCPIVIGCLWNTINALPPNTANEKNTIKRFLTKGGCEVILQDEEKKGKIEVHSPLKYGIVMDDENKKITVTDDKNENQIIIDAENGKVSVEAKKKIELIVDGNTMLSLDGSQKAAELKANKITIEAAQSLEIKGQSTKLEGTSVEVSSQGSLKVESSGMAQIKGSMLKLN</sequence>
<dbReference type="OrthoDB" id="9762420at2"/>
<name>A0A1I6LTM6_9FIRM</name>
<reference evidence="2 3" key="1">
    <citation type="submission" date="2016-10" db="EMBL/GenBank/DDBJ databases">
        <authorList>
            <person name="de Groot N.N."/>
        </authorList>
    </citation>
    <scope>NUCLEOTIDE SEQUENCE [LARGE SCALE GENOMIC DNA]</scope>
    <source>
        <strain evidence="2 3">743A</strain>
    </source>
</reference>
<gene>
    <name evidence="2" type="ORF">SAMN05661086_03553</name>
</gene>